<sequence length="593" mass="66931">MESFAPTNNGTGISSTGGRSFYSSSSTYSASFSFTSSQVPIARIISTPRHAISCKTQDDHDHRHANSGKIDRRNVLLGLGTLSGATATFGPNSLAFADPIMAPDITLCGPATFPEGVATTNCCPPSTTKILDFKVPSQANTLRVRPAAHLVNKDYIAKYNKVVQLMKALPEDDPRNFMQQASVHCAYCDGTYDQLGFQDLEFQVHASWLFYPFHRYYLYFFEKICGKLIDDPNFTIPFWNWDAPDGMTIPYIYTNKNSSLYDSLRDAKHQPPSLVDLDYNGVDRNLSPSKQTSTNLNIMYRQMVMASKTTSLFLGSPYRAGDDPSPGGGIMENVPHTPVHNWTGDRSQPNVEDMGNFYSAGRDPIFYAHHANVDRMWSIWKSLVGERKDYTDTDWLDSLFLFYDENADLVRVKVRDCLDSKNLGYVYQDVDIPWLNSKPYPRLKKRLRAYKNVLFAKDVFPGSLDKLIKVMVPRPKKLRSQEENGHDEVEEEEILVIEGIEVKMDKFVKFDVLVNEDDEKKATADKTEFAGSFVNIPHKHKPGKNMKTRLRLGISELLKDLGAEDDKNVLVTLVPKTKGGEIRIDEIKIEYGN</sequence>
<dbReference type="GO" id="GO:0004097">
    <property type="term" value="F:catechol oxidase activity"/>
    <property type="evidence" value="ECO:0007669"/>
    <property type="project" value="InterPro"/>
</dbReference>
<dbReference type="GO" id="GO:0052716">
    <property type="term" value="F:hydroquinone:oxygen oxidoreductase activity"/>
    <property type="evidence" value="ECO:0007669"/>
    <property type="project" value="UniProtKB-EC"/>
</dbReference>
<dbReference type="EC" id="1.10.3.2" evidence="12"/>
<accession>G4U404</accession>
<dbReference type="GO" id="GO:0046148">
    <property type="term" value="P:pigment biosynthetic process"/>
    <property type="evidence" value="ECO:0007669"/>
    <property type="project" value="InterPro"/>
</dbReference>
<evidence type="ECO:0000256" key="9">
    <source>
        <dbReference type="PIRSR" id="PIRSR000290-2"/>
    </source>
</evidence>
<feature type="binding site" evidence="8">
    <location>
        <position position="205"/>
    </location>
    <ligand>
        <name>Cu cation</name>
        <dbReference type="ChEBI" id="CHEBI:23378"/>
        <label>A</label>
    </ligand>
</feature>
<feature type="binding site" evidence="8">
    <location>
        <position position="184"/>
    </location>
    <ligand>
        <name>Cu cation</name>
        <dbReference type="ChEBI" id="CHEBI:23378"/>
        <label>A</label>
    </ligand>
</feature>
<geneLocation type="chloroplast" evidence="12"/>
<evidence type="ECO:0000256" key="3">
    <source>
        <dbReference type="ARBA" id="ARBA00022723"/>
    </source>
</evidence>
<evidence type="ECO:0000256" key="2">
    <source>
        <dbReference type="ARBA" id="ARBA00011245"/>
    </source>
</evidence>
<keyword evidence="4" id="KW-0883">Thioether bond</keyword>
<dbReference type="SUPFAM" id="SSF48056">
    <property type="entry name" value="Di-copper centre-containing domain"/>
    <property type="match status" value="1"/>
</dbReference>
<evidence type="ECO:0000256" key="5">
    <source>
        <dbReference type="ARBA" id="ARBA00023002"/>
    </source>
</evidence>
<keyword evidence="7 9" id="KW-1015">Disulfide bond</keyword>
<comment type="subunit">
    <text evidence="2">Monomer.</text>
</comment>
<evidence type="ECO:0000259" key="11">
    <source>
        <dbReference type="PROSITE" id="PS00498"/>
    </source>
</evidence>
<protein>
    <submittedName>
        <fullName evidence="12">Polyphenol oxidase</fullName>
        <ecNumber evidence="12">1.10.3.2</ecNumber>
    </submittedName>
</protein>
<dbReference type="GO" id="GO:0005507">
    <property type="term" value="F:copper ion binding"/>
    <property type="evidence" value="ECO:0007669"/>
    <property type="project" value="UniProtKB-ARBA"/>
</dbReference>
<feature type="binding site" evidence="8">
    <location>
        <position position="336"/>
    </location>
    <ligand>
        <name>Cu cation</name>
        <dbReference type="ChEBI" id="CHEBI:23378"/>
        <label>B</label>
    </ligand>
</feature>
<comment type="cofactor">
    <cofactor evidence="8">
        <name>Cu(2+)</name>
        <dbReference type="ChEBI" id="CHEBI:29036"/>
    </cofactor>
    <text evidence="8">Binds 2 copper ions per subunit.</text>
</comment>
<reference evidence="12" key="1">
    <citation type="journal article" date="2011" name="Mol. Plant Microbe Interact.">
        <title>Silencing and heterelogous expression of ppo-2 indicate a specific function of a single popyhenol oxidase isoform in resistance of dandelion (Taraxacum officinale) against Pseudomonas syringae pv. tomato.</title>
        <authorList>
            <person name="Richter C."/>
            <person name="Dirks M.E."/>
            <person name="Schulze Gronover C."/>
            <person name="Pruefer D."/>
            <person name="Moerschbacher B.M."/>
        </authorList>
    </citation>
    <scope>NUCLEOTIDE SEQUENCE</scope>
</reference>
<dbReference type="InterPro" id="IPR008922">
    <property type="entry name" value="Di-copper_centre_dom_sf"/>
</dbReference>
<feature type="binding site" evidence="8">
    <location>
        <position position="340"/>
    </location>
    <ligand>
        <name>Cu cation</name>
        <dbReference type="ChEBI" id="CHEBI:23378"/>
        <label>B</label>
    </ligand>
</feature>
<feature type="cross-link" description="2'-(S-cysteinyl)-histidine (Cys-His)" evidence="10">
    <location>
        <begin position="188"/>
        <end position="205"/>
    </location>
</feature>
<keyword evidence="6 8" id="KW-0186">Copper</keyword>
<evidence type="ECO:0000256" key="8">
    <source>
        <dbReference type="PIRSR" id="PIRSR000290-1"/>
    </source>
</evidence>
<feature type="binding site" evidence="8">
    <location>
        <position position="214"/>
    </location>
    <ligand>
        <name>Cu cation</name>
        <dbReference type="ChEBI" id="CHEBI:23378"/>
        <label>A</label>
    </ligand>
</feature>
<keyword evidence="12" id="KW-0934">Plastid</keyword>
<dbReference type="InterPro" id="IPR022739">
    <property type="entry name" value="Polyphenol_oxidase_cen"/>
</dbReference>
<evidence type="ECO:0000256" key="4">
    <source>
        <dbReference type="ARBA" id="ARBA00022784"/>
    </source>
</evidence>
<dbReference type="Pfam" id="PF12143">
    <property type="entry name" value="PPO1_KFDV"/>
    <property type="match status" value="1"/>
</dbReference>
<feature type="disulfide bond" evidence="9">
    <location>
        <begin position="108"/>
        <end position="123"/>
    </location>
</feature>
<dbReference type="PANTHER" id="PTHR11474">
    <property type="entry name" value="TYROSINASE FAMILY MEMBER"/>
    <property type="match status" value="1"/>
</dbReference>
<dbReference type="InterPro" id="IPR002227">
    <property type="entry name" value="Tyrosinase_Cu-bd"/>
</dbReference>
<keyword evidence="5 12" id="KW-0560">Oxidoreductase</keyword>
<proteinExistence type="inferred from homology"/>
<evidence type="ECO:0000256" key="6">
    <source>
        <dbReference type="ARBA" id="ARBA00023008"/>
    </source>
</evidence>
<feature type="domain" description="Tyrosinase copper-binding" evidence="11">
    <location>
        <begin position="363"/>
        <end position="374"/>
    </location>
</feature>
<dbReference type="Gene3D" id="1.10.1280.10">
    <property type="entry name" value="Di-copper center containing domain from catechol oxidase"/>
    <property type="match status" value="1"/>
</dbReference>
<evidence type="ECO:0000256" key="10">
    <source>
        <dbReference type="PIRSR" id="PIRSR000290-3"/>
    </source>
</evidence>
<gene>
    <name evidence="12" type="primary">ppo-5</name>
</gene>
<dbReference type="EMBL" id="FR822524">
    <property type="protein sequence ID" value="CBZ41492.1"/>
    <property type="molecule type" value="Genomic_DNA"/>
</dbReference>
<comment type="similarity">
    <text evidence="1">Belongs to the tyrosinase family.</text>
</comment>
<feature type="binding site" evidence="8">
    <location>
        <position position="370"/>
    </location>
    <ligand>
        <name>Cu cation</name>
        <dbReference type="ChEBI" id="CHEBI:23378"/>
        <label>B</label>
    </ligand>
</feature>
<keyword evidence="12" id="KW-0150">Chloroplast</keyword>
<dbReference type="AlphaFoldDB" id="G4U404"/>
<dbReference type="PROSITE" id="PS00498">
    <property type="entry name" value="TYROSINASE_2"/>
    <property type="match status" value="1"/>
</dbReference>
<dbReference type="FunFam" id="1.10.1280.10:FF:000007">
    <property type="entry name" value="Polyphenol oxidase, chloroplastic"/>
    <property type="match status" value="1"/>
</dbReference>
<dbReference type="InterPro" id="IPR016213">
    <property type="entry name" value="Polyphenol_oxidase"/>
</dbReference>
<evidence type="ECO:0000256" key="7">
    <source>
        <dbReference type="ARBA" id="ARBA00023157"/>
    </source>
</evidence>
<dbReference type="InterPro" id="IPR050316">
    <property type="entry name" value="Tyrosinase/Hemocyanin"/>
</dbReference>
<evidence type="ECO:0000313" key="12">
    <source>
        <dbReference type="EMBL" id="CBZ41492.1"/>
    </source>
</evidence>
<reference evidence="12" key="2">
    <citation type="journal article" date="2014" name="PLoS ONE">
        <title>Structural Diversity in the Dandelion (Taraxacum officinale) Polyphenol Oxidase Family Results in Different Responses to Model Substrates.</title>
        <authorList>
            <person name="Dirks-Hofmeister M.E."/>
            <person name="Singh R."/>
            <person name="Leufken C.M."/>
            <person name="Inlow J.K."/>
            <person name="Moerschbacher B.M."/>
        </authorList>
    </citation>
    <scope>NUCLEOTIDE SEQUENCE</scope>
</reference>
<feature type="disulfide bond" evidence="9">
    <location>
        <begin position="122"/>
        <end position="185"/>
    </location>
</feature>
<organism evidence="12">
    <name type="scientific">Taraxacum officinale</name>
    <name type="common">Common dandelion</name>
    <name type="synonym">Leontodon taraxacum</name>
    <dbReference type="NCBI Taxonomy" id="50225"/>
    <lineage>
        <taxon>Eukaryota</taxon>
        <taxon>Viridiplantae</taxon>
        <taxon>Streptophyta</taxon>
        <taxon>Embryophyta</taxon>
        <taxon>Tracheophyta</taxon>
        <taxon>Spermatophyta</taxon>
        <taxon>Magnoliopsida</taxon>
        <taxon>eudicotyledons</taxon>
        <taxon>Gunneridae</taxon>
        <taxon>Pentapetalae</taxon>
        <taxon>asterids</taxon>
        <taxon>campanulids</taxon>
        <taxon>Asterales</taxon>
        <taxon>Asteraceae</taxon>
        <taxon>Cichorioideae</taxon>
        <taxon>Cichorieae</taxon>
        <taxon>Crepidinae</taxon>
        <taxon>Taraxacum</taxon>
    </lineage>
</organism>
<dbReference type="InterPro" id="IPR022740">
    <property type="entry name" value="Polyphenol_oxidase_C"/>
</dbReference>
<dbReference type="PRINTS" id="PR00092">
    <property type="entry name" value="TYROSINASE"/>
</dbReference>
<dbReference type="PIRSF" id="PIRSF000290">
    <property type="entry name" value="PPO_plant"/>
    <property type="match status" value="1"/>
</dbReference>
<dbReference type="PANTHER" id="PTHR11474:SF76">
    <property type="entry name" value="SHKT DOMAIN-CONTAINING PROTEIN"/>
    <property type="match status" value="1"/>
</dbReference>
<dbReference type="Pfam" id="PF00264">
    <property type="entry name" value="Tyrosinase"/>
    <property type="match status" value="1"/>
</dbReference>
<evidence type="ECO:0000256" key="1">
    <source>
        <dbReference type="ARBA" id="ARBA00009928"/>
    </source>
</evidence>
<keyword evidence="3 8" id="KW-0479">Metal-binding</keyword>
<name>G4U404_TAROF</name>
<dbReference type="Pfam" id="PF12142">
    <property type="entry name" value="PPO1_DWL"/>
    <property type="match status" value="1"/>
</dbReference>